<dbReference type="CDD" id="cd00093">
    <property type="entry name" value="HTH_XRE"/>
    <property type="match status" value="1"/>
</dbReference>
<evidence type="ECO:0000313" key="3">
    <source>
        <dbReference type="Proteomes" id="UP000198832"/>
    </source>
</evidence>
<name>A0A1I1MD08_9ACTN</name>
<protein>
    <submittedName>
        <fullName evidence="2">Helix-turn-helix</fullName>
    </submittedName>
</protein>
<organism evidence="2 3">
    <name type="scientific">Nocardioides terrae</name>
    <dbReference type="NCBI Taxonomy" id="574651"/>
    <lineage>
        <taxon>Bacteria</taxon>
        <taxon>Bacillati</taxon>
        <taxon>Actinomycetota</taxon>
        <taxon>Actinomycetes</taxon>
        <taxon>Propionibacteriales</taxon>
        <taxon>Nocardioidaceae</taxon>
        <taxon>Nocardioides</taxon>
    </lineage>
</organism>
<dbReference type="Gene3D" id="1.10.260.40">
    <property type="entry name" value="lambda repressor-like DNA-binding domains"/>
    <property type="match status" value="1"/>
</dbReference>
<dbReference type="STRING" id="574651.SAMN04487968_11241"/>
<dbReference type="Pfam" id="PF01381">
    <property type="entry name" value="HTH_3"/>
    <property type="match status" value="1"/>
</dbReference>
<proteinExistence type="predicted"/>
<dbReference type="SUPFAM" id="SSF47413">
    <property type="entry name" value="lambda repressor-like DNA-binding domains"/>
    <property type="match status" value="1"/>
</dbReference>
<gene>
    <name evidence="2" type="ORF">SAMN04487968_11241</name>
</gene>
<dbReference type="EMBL" id="FOLB01000012">
    <property type="protein sequence ID" value="SFC83291.1"/>
    <property type="molecule type" value="Genomic_DNA"/>
</dbReference>
<feature type="domain" description="HTH cro/C1-type" evidence="1">
    <location>
        <begin position="20"/>
        <end position="74"/>
    </location>
</feature>
<dbReference type="Proteomes" id="UP000198832">
    <property type="component" value="Unassembled WGS sequence"/>
</dbReference>
<dbReference type="RefSeq" id="WP_091125507.1">
    <property type="nucleotide sequence ID" value="NZ_FOLB01000012.1"/>
</dbReference>
<sequence>MGPYEKESSRGLNAAVAAELRAEKAAVGMTNRTLAERSSITVASVQRYLAADRHIDVNVLDALALALQTTPTRLIQAAQERMTRSGELAAAARAEDTETIRLGDD</sequence>
<dbReference type="SMART" id="SM00530">
    <property type="entry name" value="HTH_XRE"/>
    <property type="match status" value="1"/>
</dbReference>
<reference evidence="2 3" key="1">
    <citation type="submission" date="2016-10" db="EMBL/GenBank/DDBJ databases">
        <authorList>
            <person name="de Groot N.N."/>
        </authorList>
    </citation>
    <scope>NUCLEOTIDE SEQUENCE [LARGE SCALE GENOMIC DNA]</scope>
    <source>
        <strain evidence="2 3">CGMCC 1.7056</strain>
    </source>
</reference>
<evidence type="ECO:0000259" key="1">
    <source>
        <dbReference type="PROSITE" id="PS50943"/>
    </source>
</evidence>
<dbReference type="AlphaFoldDB" id="A0A1I1MD08"/>
<dbReference type="GO" id="GO:0003677">
    <property type="term" value="F:DNA binding"/>
    <property type="evidence" value="ECO:0007669"/>
    <property type="project" value="InterPro"/>
</dbReference>
<evidence type="ECO:0000313" key="2">
    <source>
        <dbReference type="EMBL" id="SFC83291.1"/>
    </source>
</evidence>
<dbReference type="InterPro" id="IPR010982">
    <property type="entry name" value="Lambda_DNA-bd_dom_sf"/>
</dbReference>
<dbReference type="InterPro" id="IPR001387">
    <property type="entry name" value="Cro/C1-type_HTH"/>
</dbReference>
<keyword evidence="3" id="KW-1185">Reference proteome</keyword>
<dbReference type="PROSITE" id="PS50943">
    <property type="entry name" value="HTH_CROC1"/>
    <property type="match status" value="1"/>
</dbReference>
<accession>A0A1I1MD08</accession>